<dbReference type="FunFam" id="3.10.450.80:FF:000001">
    <property type="entry name" value="60S ribosomal protein L44"/>
    <property type="match status" value="1"/>
</dbReference>
<dbReference type="GO" id="GO:1990904">
    <property type="term" value="C:ribonucleoprotein complex"/>
    <property type="evidence" value="ECO:0007669"/>
    <property type="project" value="UniProtKB-KW"/>
</dbReference>
<protein>
    <submittedName>
        <fullName evidence="6">60S ribosomal protein L44</fullName>
    </submittedName>
</protein>
<evidence type="ECO:0000313" key="7">
    <source>
        <dbReference type="Proteomes" id="UP000078541"/>
    </source>
</evidence>
<dbReference type="PANTHER" id="PTHR10369">
    <property type="entry name" value="60S RIBOSOMAL PROTEIN L36A/L44"/>
    <property type="match status" value="1"/>
</dbReference>
<reference evidence="6 7" key="1">
    <citation type="submission" date="2016-03" db="EMBL/GenBank/DDBJ databases">
        <title>Trachymyrmex septentrionalis WGS genome.</title>
        <authorList>
            <person name="Nygaard S."/>
            <person name="Hu H."/>
            <person name="Boomsma J."/>
            <person name="Zhang G."/>
        </authorList>
    </citation>
    <scope>NUCLEOTIDE SEQUENCE [LARGE SCALE GENOMIC DNA]</scope>
    <source>
        <strain evidence="6">Tsep2-gDNA-1</strain>
        <tissue evidence="6">Whole body</tissue>
    </source>
</reference>
<dbReference type="PROSITE" id="PS01172">
    <property type="entry name" value="RIBOSOMAL_L44E"/>
    <property type="match status" value="1"/>
</dbReference>
<keyword evidence="3 4" id="KW-0687">Ribonucleoprotein</keyword>
<dbReference type="SUPFAM" id="SSF57829">
    <property type="entry name" value="Zn-binding ribosomal proteins"/>
    <property type="match status" value="1"/>
</dbReference>
<dbReference type="InterPro" id="IPR053708">
    <property type="entry name" value="Ribosomal_LSU_eL42"/>
</dbReference>
<dbReference type="AlphaFoldDB" id="A0A195FWW0"/>
<evidence type="ECO:0000256" key="3">
    <source>
        <dbReference type="ARBA" id="ARBA00023274"/>
    </source>
</evidence>
<feature type="compositionally biased region" description="Basic residues" evidence="5">
    <location>
        <begin position="160"/>
        <end position="178"/>
    </location>
</feature>
<keyword evidence="2 4" id="KW-0689">Ribosomal protein</keyword>
<dbReference type="STRING" id="34720.A0A195FWW0"/>
<dbReference type="EMBL" id="KQ981204">
    <property type="protein sequence ID" value="KYN44916.1"/>
    <property type="molecule type" value="Genomic_DNA"/>
</dbReference>
<evidence type="ECO:0000256" key="5">
    <source>
        <dbReference type="SAM" id="MobiDB-lite"/>
    </source>
</evidence>
<evidence type="ECO:0000256" key="2">
    <source>
        <dbReference type="ARBA" id="ARBA00022980"/>
    </source>
</evidence>
<dbReference type="GO" id="GO:0003735">
    <property type="term" value="F:structural constituent of ribosome"/>
    <property type="evidence" value="ECO:0007669"/>
    <property type="project" value="InterPro"/>
</dbReference>
<name>A0A195FWW0_9HYME</name>
<dbReference type="Gene3D" id="3.10.450.80">
    <property type="match status" value="1"/>
</dbReference>
<proteinExistence type="inferred from homology"/>
<dbReference type="Proteomes" id="UP000078541">
    <property type="component" value="Unassembled WGS sequence"/>
</dbReference>
<evidence type="ECO:0000256" key="1">
    <source>
        <dbReference type="ARBA" id="ARBA00009364"/>
    </source>
</evidence>
<dbReference type="InterPro" id="IPR000552">
    <property type="entry name" value="Ribosomal_eL44"/>
</dbReference>
<sequence>MESAAPKKCRPARRSSHYAVPSLGGAGYSGLHGARFIRIPVTEYERHKIKTSSNAMSGKNREYGRNRLMEDEGFESSWPERDVRFEATSLDSNKPWRCESFYVGFERISRSREIDRHPIRTCKRPQMTATRSSEEWTVNVPKQRRTFCKKCKVHKNHKVTQYKKSKERHASQGRRRYDRKQQGFGGQTKPIFRKKAKTTKKIVLRMECTECKYRKQIPLKRCKHFELGGDKKRKVNISTSGKYSNKNETCINSD</sequence>
<organism evidence="6 7">
    <name type="scientific">Trachymyrmex septentrionalis</name>
    <dbReference type="NCBI Taxonomy" id="34720"/>
    <lineage>
        <taxon>Eukaryota</taxon>
        <taxon>Metazoa</taxon>
        <taxon>Ecdysozoa</taxon>
        <taxon>Arthropoda</taxon>
        <taxon>Hexapoda</taxon>
        <taxon>Insecta</taxon>
        <taxon>Pterygota</taxon>
        <taxon>Neoptera</taxon>
        <taxon>Endopterygota</taxon>
        <taxon>Hymenoptera</taxon>
        <taxon>Apocrita</taxon>
        <taxon>Aculeata</taxon>
        <taxon>Formicoidea</taxon>
        <taxon>Formicidae</taxon>
        <taxon>Myrmicinae</taxon>
        <taxon>Trachymyrmex</taxon>
    </lineage>
</organism>
<dbReference type="InterPro" id="IPR011332">
    <property type="entry name" value="Ribosomal_zn-bd"/>
</dbReference>
<evidence type="ECO:0000313" key="6">
    <source>
        <dbReference type="EMBL" id="KYN44916.1"/>
    </source>
</evidence>
<comment type="similarity">
    <text evidence="1 4">Belongs to the eukaryotic ribosomal protein eL42 family.</text>
</comment>
<dbReference type="Pfam" id="PF00935">
    <property type="entry name" value="Ribosomal_L44"/>
    <property type="match status" value="1"/>
</dbReference>
<dbReference type="GO" id="GO:0005840">
    <property type="term" value="C:ribosome"/>
    <property type="evidence" value="ECO:0007669"/>
    <property type="project" value="UniProtKB-KW"/>
</dbReference>
<dbReference type="GO" id="GO:0006412">
    <property type="term" value="P:translation"/>
    <property type="evidence" value="ECO:0007669"/>
    <property type="project" value="InterPro"/>
</dbReference>
<feature type="region of interest" description="Disordered" evidence="5">
    <location>
        <begin position="160"/>
        <end position="190"/>
    </location>
</feature>
<keyword evidence="7" id="KW-1185">Reference proteome</keyword>
<dbReference type="HAMAP" id="MF_01476">
    <property type="entry name" value="Ribosomal_L44e"/>
    <property type="match status" value="1"/>
</dbReference>
<evidence type="ECO:0000256" key="4">
    <source>
        <dbReference type="RuleBase" id="RU000666"/>
    </source>
</evidence>
<accession>A0A195FWW0</accession>
<gene>
    <name evidence="6" type="ORF">ALC56_00568</name>
</gene>